<evidence type="ECO:0000259" key="2">
    <source>
        <dbReference type="Pfam" id="PF00240"/>
    </source>
</evidence>
<keyword evidence="5" id="KW-1185">Reference proteome</keyword>
<protein>
    <recommendedName>
        <fullName evidence="2">Ubiquitin-like domain-containing protein</fullName>
    </recommendedName>
</protein>
<dbReference type="InterPro" id="IPR029071">
    <property type="entry name" value="Ubiquitin-like_domsf"/>
</dbReference>
<dbReference type="InterPro" id="IPR000626">
    <property type="entry name" value="Ubiquitin-like_dom"/>
</dbReference>
<dbReference type="SUPFAM" id="SSF54236">
    <property type="entry name" value="Ubiquitin-like"/>
    <property type="match status" value="1"/>
</dbReference>
<dbReference type="EMBL" id="ML119991">
    <property type="protein sequence ID" value="RPA70998.1"/>
    <property type="molecule type" value="Genomic_DNA"/>
</dbReference>
<proteinExistence type="predicted"/>
<dbReference type="Proteomes" id="UP000275078">
    <property type="component" value="Unassembled WGS sequence"/>
</dbReference>
<evidence type="ECO:0000313" key="4">
    <source>
        <dbReference type="EMBL" id="RPA71828.1"/>
    </source>
</evidence>
<dbReference type="Pfam" id="PF00240">
    <property type="entry name" value="ubiquitin"/>
    <property type="match status" value="1"/>
</dbReference>
<evidence type="ECO:0000256" key="1">
    <source>
        <dbReference type="SAM" id="MobiDB-lite"/>
    </source>
</evidence>
<name>A0A3N4HG47_ASCIM</name>
<dbReference type="EMBL" id="ML119897">
    <property type="protein sequence ID" value="RPA71828.1"/>
    <property type="molecule type" value="Genomic_DNA"/>
</dbReference>
<dbReference type="Gene3D" id="3.10.20.90">
    <property type="entry name" value="Phosphatidylinositol 3-kinase Catalytic Subunit, Chain A, domain 1"/>
    <property type="match status" value="1"/>
</dbReference>
<evidence type="ECO:0000313" key="3">
    <source>
        <dbReference type="EMBL" id="RPA70998.1"/>
    </source>
</evidence>
<gene>
    <name evidence="3" type="ORF">BJ508DRAFT_316010</name>
    <name evidence="4" type="ORF">BJ508DRAFT_335669</name>
</gene>
<feature type="domain" description="Ubiquitin-like" evidence="2">
    <location>
        <begin position="54"/>
        <end position="98"/>
    </location>
</feature>
<sequence>MYFFGYSGRESETTAAPLTGRDIALMRSTVQPYIEPLKEPTTRLYLQLHNPDLKLSIDIPLSGTLLTLKEAIASITGIAPLHQHLSFKGIPLPSTEIKIKDWDRDQHIYTCPWEPIILILKDHEIKDRVIVPGKDWRKLSPVSRPGFDMTKRSDHPDNQLGKIAHTVKPAPRRPPEEITADPILSAYYEAMPKLEERIKEYNTAREVKLAQKDDPASQPLPPLETDEDGNEVQPLNDLYDLIQGPVQPGKLYRLHARLNHLEADRYLLRDTRGYALVHHVPPTLTLTPGIWYTLTGTLLPPLSHPVGILSFLSAHPATLPPYITPKQNWTEKITYPPRQCYNCGADSDDHDEDCWVLDDTCPFPVEPRTLQCWDCREVGHRWWECRFMVPPGGYAEGRVRRPCPDMGRVEWEGYWEFGGAGDGEVRERVGRIGDGV</sequence>
<feature type="region of interest" description="Disordered" evidence="1">
    <location>
        <begin position="142"/>
        <end position="161"/>
    </location>
</feature>
<organism evidence="4 5">
    <name type="scientific">Ascobolus immersus RN42</name>
    <dbReference type="NCBI Taxonomy" id="1160509"/>
    <lineage>
        <taxon>Eukaryota</taxon>
        <taxon>Fungi</taxon>
        <taxon>Dikarya</taxon>
        <taxon>Ascomycota</taxon>
        <taxon>Pezizomycotina</taxon>
        <taxon>Pezizomycetes</taxon>
        <taxon>Pezizales</taxon>
        <taxon>Ascobolaceae</taxon>
        <taxon>Ascobolus</taxon>
    </lineage>
</organism>
<reference evidence="4 5" key="1">
    <citation type="journal article" date="2018" name="Nat. Ecol. Evol.">
        <title>Pezizomycetes genomes reveal the molecular basis of ectomycorrhizal truffle lifestyle.</title>
        <authorList>
            <person name="Murat C."/>
            <person name="Payen T."/>
            <person name="Noel B."/>
            <person name="Kuo A."/>
            <person name="Morin E."/>
            <person name="Chen J."/>
            <person name="Kohler A."/>
            <person name="Krizsan K."/>
            <person name="Balestrini R."/>
            <person name="Da Silva C."/>
            <person name="Montanini B."/>
            <person name="Hainaut M."/>
            <person name="Levati E."/>
            <person name="Barry K.W."/>
            <person name="Belfiori B."/>
            <person name="Cichocki N."/>
            <person name="Clum A."/>
            <person name="Dockter R.B."/>
            <person name="Fauchery L."/>
            <person name="Guy J."/>
            <person name="Iotti M."/>
            <person name="Le Tacon F."/>
            <person name="Lindquist E.A."/>
            <person name="Lipzen A."/>
            <person name="Malagnac F."/>
            <person name="Mello A."/>
            <person name="Molinier V."/>
            <person name="Miyauchi S."/>
            <person name="Poulain J."/>
            <person name="Riccioni C."/>
            <person name="Rubini A."/>
            <person name="Sitrit Y."/>
            <person name="Splivallo R."/>
            <person name="Traeger S."/>
            <person name="Wang M."/>
            <person name="Zifcakova L."/>
            <person name="Wipf D."/>
            <person name="Zambonelli A."/>
            <person name="Paolocci F."/>
            <person name="Nowrousian M."/>
            <person name="Ottonello S."/>
            <person name="Baldrian P."/>
            <person name="Spatafora J.W."/>
            <person name="Henrissat B."/>
            <person name="Nagy L.G."/>
            <person name="Aury J.M."/>
            <person name="Wincker P."/>
            <person name="Grigoriev I.V."/>
            <person name="Bonfante P."/>
            <person name="Martin F.M."/>
        </authorList>
    </citation>
    <scope>NUCLEOTIDE SEQUENCE [LARGE SCALE GENOMIC DNA]</scope>
    <source>
        <strain evidence="4 5">RN42</strain>
    </source>
</reference>
<feature type="region of interest" description="Disordered" evidence="1">
    <location>
        <begin position="209"/>
        <end position="229"/>
    </location>
</feature>
<accession>A0A3N4HG47</accession>
<evidence type="ECO:0000313" key="5">
    <source>
        <dbReference type="Proteomes" id="UP000275078"/>
    </source>
</evidence>
<dbReference type="AlphaFoldDB" id="A0A3N4HG47"/>
<dbReference type="OrthoDB" id="3863715at2759"/>